<accession>W2HK50</accession>
<dbReference type="EMBL" id="KI684244">
    <property type="protein sequence ID" value="ETK95633.1"/>
    <property type="molecule type" value="Genomic_DNA"/>
</dbReference>
<dbReference type="Proteomes" id="UP000053236">
    <property type="component" value="Unassembled WGS sequence"/>
</dbReference>
<name>W2HK50_PHYNI</name>
<organism evidence="1">
    <name type="scientific">Phytophthora nicotianae</name>
    <name type="common">Potato buckeye rot agent</name>
    <name type="synonym">Phytophthora parasitica</name>
    <dbReference type="NCBI Taxonomy" id="4792"/>
    <lineage>
        <taxon>Eukaryota</taxon>
        <taxon>Sar</taxon>
        <taxon>Stramenopiles</taxon>
        <taxon>Oomycota</taxon>
        <taxon>Peronosporomycetes</taxon>
        <taxon>Peronosporales</taxon>
        <taxon>Peronosporaceae</taxon>
        <taxon>Phytophthora</taxon>
    </lineage>
</organism>
<proteinExistence type="predicted"/>
<reference evidence="1" key="1">
    <citation type="submission" date="2013-11" db="EMBL/GenBank/DDBJ databases">
        <title>The Genome Sequence of Phytophthora parasitica CJ02B3.</title>
        <authorList>
            <consortium name="The Broad Institute Genomics Platform"/>
            <person name="Russ C."/>
            <person name="Tyler B."/>
            <person name="Panabieres F."/>
            <person name="Shan W."/>
            <person name="Tripathy S."/>
            <person name="Grunwald N."/>
            <person name="Machado M."/>
            <person name="Johnson C.S."/>
            <person name="Arredondo F."/>
            <person name="Hong C."/>
            <person name="Coffey M."/>
            <person name="Young S.K."/>
            <person name="Zeng Q."/>
            <person name="Gargeya S."/>
            <person name="Fitzgerald M."/>
            <person name="Abouelleil A."/>
            <person name="Alvarado L."/>
            <person name="Chapman S.B."/>
            <person name="Gainer-Dewar J."/>
            <person name="Goldberg J."/>
            <person name="Griggs A."/>
            <person name="Gujja S."/>
            <person name="Hansen M."/>
            <person name="Howarth C."/>
            <person name="Imamovic A."/>
            <person name="Ireland A."/>
            <person name="Larimer J."/>
            <person name="McCowan C."/>
            <person name="Murphy C."/>
            <person name="Pearson M."/>
            <person name="Poon T.W."/>
            <person name="Priest M."/>
            <person name="Roberts A."/>
            <person name="Saif S."/>
            <person name="Shea T."/>
            <person name="Sykes S."/>
            <person name="Wortman J."/>
            <person name="Nusbaum C."/>
            <person name="Birren B."/>
        </authorList>
    </citation>
    <scope>NUCLEOTIDE SEQUENCE [LARGE SCALE GENOMIC DNA]</scope>
    <source>
        <strain evidence="1">CJ02B3</strain>
    </source>
</reference>
<gene>
    <name evidence="1" type="ORF">L915_01455</name>
</gene>
<dbReference type="AlphaFoldDB" id="W2HK50"/>
<protein>
    <submittedName>
        <fullName evidence="1">Uncharacterized protein</fullName>
    </submittedName>
</protein>
<evidence type="ECO:0000313" key="1">
    <source>
        <dbReference type="EMBL" id="ETK95633.1"/>
    </source>
</evidence>
<sequence>MEILDDYSKLITHTNAGQGTLLQTLVKGLGGEINLLLGAKEISSYERDGGGIAERAAEQVDSVQGAT</sequence>